<accession>A0AAV2B4V7</accession>
<reference evidence="1 2" key="1">
    <citation type="submission" date="2024-04" db="EMBL/GenBank/DDBJ databases">
        <authorList>
            <person name="Rising A."/>
            <person name="Reimegard J."/>
            <person name="Sonavane S."/>
            <person name="Akerstrom W."/>
            <person name="Nylinder S."/>
            <person name="Hedman E."/>
            <person name="Kallberg Y."/>
        </authorList>
    </citation>
    <scope>NUCLEOTIDE SEQUENCE [LARGE SCALE GENOMIC DNA]</scope>
</reference>
<keyword evidence="2" id="KW-1185">Reference proteome</keyword>
<comment type="caution">
    <text evidence="1">The sequence shown here is derived from an EMBL/GenBank/DDBJ whole genome shotgun (WGS) entry which is preliminary data.</text>
</comment>
<dbReference type="AlphaFoldDB" id="A0AAV2B4V7"/>
<proteinExistence type="predicted"/>
<name>A0AAV2B4V7_9ARAC</name>
<dbReference type="Proteomes" id="UP001497382">
    <property type="component" value="Unassembled WGS sequence"/>
</dbReference>
<sequence>MCVNAFWSCCRSHSIYVEKLENSVRNHRRFESVTQHEVEMAIKKWLVYAKDRKGGRV</sequence>
<dbReference type="EMBL" id="CAXIEN010000280">
    <property type="protein sequence ID" value="CAL1291268.1"/>
    <property type="molecule type" value="Genomic_DNA"/>
</dbReference>
<feature type="non-terminal residue" evidence="1">
    <location>
        <position position="57"/>
    </location>
</feature>
<evidence type="ECO:0000313" key="2">
    <source>
        <dbReference type="Proteomes" id="UP001497382"/>
    </source>
</evidence>
<evidence type="ECO:0000313" key="1">
    <source>
        <dbReference type="EMBL" id="CAL1291268.1"/>
    </source>
</evidence>
<organism evidence="1 2">
    <name type="scientific">Larinioides sclopetarius</name>
    <dbReference type="NCBI Taxonomy" id="280406"/>
    <lineage>
        <taxon>Eukaryota</taxon>
        <taxon>Metazoa</taxon>
        <taxon>Ecdysozoa</taxon>
        <taxon>Arthropoda</taxon>
        <taxon>Chelicerata</taxon>
        <taxon>Arachnida</taxon>
        <taxon>Araneae</taxon>
        <taxon>Araneomorphae</taxon>
        <taxon>Entelegynae</taxon>
        <taxon>Araneoidea</taxon>
        <taxon>Araneidae</taxon>
        <taxon>Larinioides</taxon>
    </lineage>
</organism>
<gene>
    <name evidence="1" type="ORF">LARSCL_LOCUS16996</name>
</gene>
<protein>
    <submittedName>
        <fullName evidence="1">Uncharacterized protein</fullName>
    </submittedName>
</protein>